<dbReference type="SUPFAM" id="SSF56796">
    <property type="entry name" value="Dehydroquinate synthase-like"/>
    <property type="match status" value="1"/>
</dbReference>
<evidence type="ECO:0000256" key="2">
    <source>
        <dbReference type="ARBA" id="ARBA00001911"/>
    </source>
</evidence>
<feature type="binding site" evidence="17">
    <location>
        <begin position="124"/>
        <end position="125"/>
    </location>
    <ligand>
        <name>NAD(+)</name>
        <dbReference type="ChEBI" id="CHEBI:57540"/>
    </ligand>
</feature>
<dbReference type="PIRSF" id="PIRSF001455">
    <property type="entry name" value="DHQ_synth"/>
    <property type="match status" value="1"/>
</dbReference>
<dbReference type="InterPro" id="IPR030960">
    <property type="entry name" value="DHQS/DOIS_N"/>
</dbReference>
<gene>
    <name evidence="17" type="primary">aroB</name>
    <name evidence="20" type="ORF">B5C08_00610</name>
</gene>
<evidence type="ECO:0000259" key="18">
    <source>
        <dbReference type="Pfam" id="PF01761"/>
    </source>
</evidence>
<proteinExistence type="inferred from homology"/>
<dbReference type="GO" id="GO:0009423">
    <property type="term" value="P:chorismate biosynthetic process"/>
    <property type="evidence" value="ECO:0007669"/>
    <property type="project" value="UniProtKB-UniRule"/>
</dbReference>
<keyword evidence="10 17" id="KW-0479">Metal-binding</keyword>
<feature type="binding site" evidence="17">
    <location>
        <position position="242"/>
    </location>
    <ligand>
        <name>Zn(2+)</name>
        <dbReference type="ChEBI" id="CHEBI:29105"/>
    </ligand>
</feature>
<dbReference type="AlphaFoldDB" id="A0A2A4H0B2"/>
<evidence type="ECO:0000256" key="10">
    <source>
        <dbReference type="ARBA" id="ARBA00022723"/>
    </source>
</evidence>
<evidence type="ECO:0000256" key="17">
    <source>
        <dbReference type="HAMAP-Rule" id="MF_00110"/>
    </source>
</evidence>
<comment type="pathway">
    <text evidence="4 17">Metabolic intermediate biosynthesis; chorismate biosynthesis; chorismate from D-erythrose 4-phosphate and phosphoenolpyruvate: step 2/7.</text>
</comment>
<comment type="similarity">
    <text evidence="5 17">Belongs to the sugar phosphate cyclases superfamily. Dehydroquinate synthase family.</text>
</comment>
<keyword evidence="13 17" id="KW-0520">NAD</keyword>
<dbReference type="GO" id="GO:0003856">
    <property type="term" value="F:3-dehydroquinate synthase activity"/>
    <property type="evidence" value="ECO:0007669"/>
    <property type="project" value="UniProtKB-UniRule"/>
</dbReference>
<evidence type="ECO:0000256" key="14">
    <source>
        <dbReference type="ARBA" id="ARBA00023141"/>
    </source>
</evidence>
<dbReference type="CDD" id="cd08195">
    <property type="entry name" value="DHQS"/>
    <property type="match status" value="1"/>
</dbReference>
<protein>
    <recommendedName>
        <fullName evidence="7 17">3-dehydroquinate synthase</fullName>
        <shortName evidence="17">DHQS</shortName>
        <ecNumber evidence="6 17">4.2.3.4</ecNumber>
    </recommendedName>
</protein>
<comment type="catalytic activity">
    <reaction evidence="1 17">
        <text>7-phospho-2-dehydro-3-deoxy-D-arabino-heptonate = 3-dehydroquinate + phosphate</text>
        <dbReference type="Rhea" id="RHEA:21968"/>
        <dbReference type="ChEBI" id="CHEBI:32364"/>
        <dbReference type="ChEBI" id="CHEBI:43474"/>
        <dbReference type="ChEBI" id="CHEBI:58394"/>
        <dbReference type="EC" id="4.2.3.4"/>
    </reaction>
</comment>
<organism evidence="20 21">
    <name type="scientific">Staphylococcus delphini</name>
    <dbReference type="NCBI Taxonomy" id="53344"/>
    <lineage>
        <taxon>Bacteria</taxon>
        <taxon>Bacillati</taxon>
        <taxon>Bacillota</taxon>
        <taxon>Bacilli</taxon>
        <taxon>Bacillales</taxon>
        <taxon>Staphylococcaceae</taxon>
        <taxon>Staphylococcus</taxon>
        <taxon>Staphylococcus intermedius group</taxon>
    </lineage>
</organism>
<evidence type="ECO:0000313" key="20">
    <source>
        <dbReference type="EMBL" id="PCF57264.1"/>
    </source>
</evidence>
<feature type="binding site" evidence="17">
    <location>
        <begin position="66"/>
        <end position="71"/>
    </location>
    <ligand>
        <name>NAD(+)</name>
        <dbReference type="ChEBI" id="CHEBI:57540"/>
    </ligand>
</feature>
<comment type="caution">
    <text evidence="20">The sequence shown here is derived from an EMBL/GenBank/DDBJ whole genome shotgun (WGS) entry which is preliminary data.</text>
</comment>
<dbReference type="GO" id="GO:0046872">
    <property type="term" value="F:metal ion binding"/>
    <property type="evidence" value="ECO:0007669"/>
    <property type="project" value="UniProtKB-KW"/>
</dbReference>
<keyword evidence="16 17" id="KW-0170">Cobalt</keyword>
<evidence type="ECO:0000256" key="15">
    <source>
        <dbReference type="ARBA" id="ARBA00023239"/>
    </source>
</evidence>
<comment type="cofactor">
    <cofactor evidence="2 17">
        <name>NAD(+)</name>
        <dbReference type="ChEBI" id="CHEBI:57540"/>
    </cofactor>
</comment>
<dbReference type="Proteomes" id="UP000218335">
    <property type="component" value="Unassembled WGS sequence"/>
</dbReference>
<dbReference type="PANTHER" id="PTHR43622:SF7">
    <property type="entry name" value="3-DEHYDROQUINATE SYNTHASE, CHLOROPLASTIC"/>
    <property type="match status" value="1"/>
</dbReference>
<sequence>MQLTTTYPDHNYPIIIEHAAFDQLDALVSNYQHVFVFVDQNVYTTWEAKISRFVHHHAYTTFQLPSGEQVKYMAQYEHYIEALLAHQPTRNTCLIAIGGGATGDFVGFLAATLLRGVDFIQVPTTILAHDSSIGGKVGINTTHGKNLVGAFHRPKAVIYDLEFLSSLPYSEILSGYGEVYKHALLNDAQSVQMLENAYPDNGHLKALHGIERYLINGIQTKLQIVLNDEKERGQRQFLNLGHTFGHAIEYQYQIAHGHAVMMGIVYQFIVSNLLLDTHFDIPHYFKYLNALGYPLDVIPQFEFEPLIKLMRNDKKNDAKGVRMVLLQAIGDPVVKHVETPILEQAFQSFKRQYLEVI</sequence>
<dbReference type="Pfam" id="PF24621">
    <property type="entry name" value="DHQS_C"/>
    <property type="match status" value="1"/>
</dbReference>
<dbReference type="Pfam" id="PF01761">
    <property type="entry name" value="DHQ_synthase"/>
    <property type="match status" value="1"/>
</dbReference>
<dbReference type="PANTHER" id="PTHR43622">
    <property type="entry name" value="3-DEHYDROQUINATE SYNTHASE"/>
    <property type="match status" value="1"/>
</dbReference>
<keyword evidence="11 17" id="KW-0547">Nucleotide-binding</keyword>
<evidence type="ECO:0000256" key="8">
    <source>
        <dbReference type="ARBA" id="ARBA00022490"/>
    </source>
</evidence>
<feature type="binding site" evidence="17">
    <location>
        <position position="256"/>
    </location>
    <ligand>
        <name>Zn(2+)</name>
        <dbReference type="ChEBI" id="CHEBI:29105"/>
    </ligand>
</feature>
<evidence type="ECO:0000256" key="7">
    <source>
        <dbReference type="ARBA" id="ARBA00017684"/>
    </source>
</evidence>
<dbReference type="GO" id="GO:0005737">
    <property type="term" value="C:cytoplasm"/>
    <property type="evidence" value="ECO:0007669"/>
    <property type="project" value="UniProtKB-SubCell"/>
</dbReference>
<feature type="binding site" evidence="17">
    <location>
        <begin position="100"/>
        <end position="104"/>
    </location>
    <ligand>
        <name>NAD(+)</name>
        <dbReference type="ChEBI" id="CHEBI:57540"/>
    </ligand>
</feature>
<dbReference type="Gene3D" id="3.40.50.1970">
    <property type="match status" value="1"/>
</dbReference>
<dbReference type="Gene3D" id="1.20.1090.10">
    <property type="entry name" value="Dehydroquinate synthase-like - alpha domain"/>
    <property type="match status" value="1"/>
</dbReference>
<evidence type="ECO:0000256" key="13">
    <source>
        <dbReference type="ARBA" id="ARBA00023027"/>
    </source>
</evidence>
<comment type="cofactor">
    <cofactor evidence="17">
        <name>Co(2+)</name>
        <dbReference type="ChEBI" id="CHEBI:48828"/>
    </cofactor>
    <cofactor evidence="17">
        <name>Zn(2+)</name>
        <dbReference type="ChEBI" id="CHEBI:29105"/>
    </cofactor>
    <text evidence="17">Binds 1 divalent metal cation per subunit. Can use either Co(2+) or Zn(2+).</text>
</comment>
<name>A0A2A4H0B2_9STAP</name>
<evidence type="ECO:0000256" key="16">
    <source>
        <dbReference type="ARBA" id="ARBA00023285"/>
    </source>
</evidence>
<comment type="caution">
    <text evidence="17">Lacks conserved residue(s) required for the propagation of feature annotation.</text>
</comment>
<keyword evidence="8 17" id="KW-0963">Cytoplasm</keyword>
<evidence type="ECO:0000256" key="11">
    <source>
        <dbReference type="ARBA" id="ARBA00022741"/>
    </source>
</evidence>
<keyword evidence="12 17" id="KW-0862">Zinc</keyword>
<dbReference type="HAMAP" id="MF_00110">
    <property type="entry name" value="DHQ_synthase"/>
    <property type="match status" value="1"/>
</dbReference>
<evidence type="ECO:0000256" key="1">
    <source>
        <dbReference type="ARBA" id="ARBA00001393"/>
    </source>
</evidence>
<dbReference type="InterPro" id="IPR050071">
    <property type="entry name" value="Dehydroquinate_synthase"/>
</dbReference>
<evidence type="ECO:0000259" key="19">
    <source>
        <dbReference type="Pfam" id="PF24621"/>
    </source>
</evidence>
<accession>A0A2A4H0B2</accession>
<dbReference type="NCBIfam" id="TIGR01357">
    <property type="entry name" value="aroB"/>
    <property type="match status" value="1"/>
</dbReference>
<keyword evidence="15 17" id="KW-0456">Lyase</keyword>
<dbReference type="GO" id="GO:0008652">
    <property type="term" value="P:amino acid biosynthetic process"/>
    <property type="evidence" value="ECO:0007669"/>
    <property type="project" value="UniProtKB-KW"/>
</dbReference>
<dbReference type="InterPro" id="IPR016037">
    <property type="entry name" value="DHQ_synth_AroB"/>
</dbReference>
<evidence type="ECO:0000256" key="6">
    <source>
        <dbReference type="ARBA" id="ARBA00013031"/>
    </source>
</evidence>
<comment type="function">
    <text evidence="17">Catalyzes the conversion of 3-deoxy-D-arabino-heptulosonate 7-phosphate (DAHP) to dehydroquinate (DHQ).</text>
</comment>
<feature type="domain" description="3-dehydroquinate synthase C-terminal" evidence="19">
    <location>
        <begin position="175"/>
        <end position="316"/>
    </location>
</feature>
<dbReference type="InterPro" id="IPR056179">
    <property type="entry name" value="DHQS_C"/>
</dbReference>
<reference evidence="20 21" key="1">
    <citation type="journal article" date="2017" name="PLoS ONE">
        <title>Development of a real-time PCR for detection of Staphylococcus pseudintermedius using a novel automated comparison of whole-genome sequences.</title>
        <authorList>
            <person name="Verstappen K.M."/>
            <person name="Huijbregts L."/>
            <person name="Spaninks M."/>
            <person name="Wagenaar J.A."/>
            <person name="Fluit A.C."/>
            <person name="Duim B."/>
        </authorList>
    </citation>
    <scope>NUCLEOTIDE SEQUENCE [LARGE SCALE GENOMIC DNA]</scope>
    <source>
        <strain evidence="20 21">215070706401-1</strain>
    </source>
</reference>
<evidence type="ECO:0000256" key="5">
    <source>
        <dbReference type="ARBA" id="ARBA00005412"/>
    </source>
</evidence>
<keyword evidence="14 17" id="KW-0057">Aromatic amino acid biosynthesis</keyword>
<feature type="domain" description="3-dehydroquinate synthase N-terminal" evidence="18">
    <location>
        <begin position="62"/>
        <end position="172"/>
    </location>
</feature>
<feature type="binding site" evidence="17">
    <location>
        <position position="145"/>
    </location>
    <ligand>
        <name>NAD(+)</name>
        <dbReference type="ChEBI" id="CHEBI:57540"/>
    </ligand>
</feature>
<dbReference type="UniPathway" id="UPA00053">
    <property type="reaction ID" value="UER00085"/>
</dbReference>
<evidence type="ECO:0000256" key="4">
    <source>
        <dbReference type="ARBA" id="ARBA00004661"/>
    </source>
</evidence>
<dbReference type="InterPro" id="IPR030963">
    <property type="entry name" value="DHQ_synth_fam"/>
</dbReference>
<dbReference type="GO" id="GO:0000166">
    <property type="term" value="F:nucleotide binding"/>
    <property type="evidence" value="ECO:0007669"/>
    <property type="project" value="UniProtKB-KW"/>
</dbReference>
<evidence type="ECO:0000256" key="9">
    <source>
        <dbReference type="ARBA" id="ARBA00022605"/>
    </source>
</evidence>
<dbReference type="RefSeq" id="WP_096591873.1">
    <property type="nucleotide sequence ID" value="NZ_MWRM01000001.1"/>
</dbReference>
<dbReference type="EC" id="4.2.3.4" evidence="6 17"/>
<keyword evidence="9 17" id="KW-0028">Amino-acid biosynthesis</keyword>
<evidence type="ECO:0000256" key="3">
    <source>
        <dbReference type="ARBA" id="ARBA00004496"/>
    </source>
</evidence>
<feature type="binding site" evidence="17">
    <location>
        <position position="178"/>
    </location>
    <ligand>
        <name>Zn(2+)</name>
        <dbReference type="ChEBI" id="CHEBI:29105"/>
    </ligand>
</feature>
<evidence type="ECO:0000256" key="12">
    <source>
        <dbReference type="ARBA" id="ARBA00022833"/>
    </source>
</evidence>
<evidence type="ECO:0000313" key="21">
    <source>
        <dbReference type="Proteomes" id="UP000218335"/>
    </source>
</evidence>
<dbReference type="EMBL" id="MWUU01000001">
    <property type="protein sequence ID" value="PCF57264.1"/>
    <property type="molecule type" value="Genomic_DNA"/>
</dbReference>
<comment type="subcellular location">
    <subcellularLocation>
        <location evidence="3 17">Cytoplasm</location>
    </subcellularLocation>
</comment>
<feature type="binding site" evidence="17">
    <location>
        <position position="136"/>
    </location>
    <ligand>
        <name>NAD(+)</name>
        <dbReference type="ChEBI" id="CHEBI:57540"/>
    </ligand>
</feature>
<dbReference type="GO" id="GO:0009073">
    <property type="term" value="P:aromatic amino acid family biosynthetic process"/>
    <property type="evidence" value="ECO:0007669"/>
    <property type="project" value="UniProtKB-KW"/>
</dbReference>